<evidence type="ECO:0000313" key="4">
    <source>
        <dbReference type="Proteomes" id="UP000799772"/>
    </source>
</evidence>
<dbReference type="AlphaFoldDB" id="A0A9P4IJB1"/>
<keyword evidence="1" id="KW-0521">NADP</keyword>
<comment type="caution">
    <text evidence="3">The sequence shown here is derived from an EMBL/GenBank/DDBJ whole genome shotgun (WGS) entry which is preliminary data.</text>
</comment>
<gene>
    <name evidence="3" type="ORF">NA57DRAFT_39610</name>
</gene>
<dbReference type="InterPro" id="IPR002347">
    <property type="entry name" value="SDR_fam"/>
</dbReference>
<keyword evidence="4" id="KW-1185">Reference proteome</keyword>
<reference evidence="3" key="1">
    <citation type="journal article" date="2020" name="Stud. Mycol.">
        <title>101 Dothideomycetes genomes: a test case for predicting lifestyles and emergence of pathogens.</title>
        <authorList>
            <person name="Haridas S."/>
            <person name="Albert R."/>
            <person name="Binder M."/>
            <person name="Bloem J."/>
            <person name="Labutti K."/>
            <person name="Salamov A."/>
            <person name="Andreopoulos B."/>
            <person name="Baker S."/>
            <person name="Barry K."/>
            <person name="Bills G."/>
            <person name="Bluhm B."/>
            <person name="Cannon C."/>
            <person name="Castanera R."/>
            <person name="Culley D."/>
            <person name="Daum C."/>
            <person name="Ezra D."/>
            <person name="Gonzalez J."/>
            <person name="Henrissat B."/>
            <person name="Kuo A."/>
            <person name="Liang C."/>
            <person name="Lipzen A."/>
            <person name="Lutzoni F."/>
            <person name="Magnuson J."/>
            <person name="Mondo S."/>
            <person name="Nolan M."/>
            <person name="Ohm R."/>
            <person name="Pangilinan J."/>
            <person name="Park H.-J."/>
            <person name="Ramirez L."/>
            <person name="Alfaro M."/>
            <person name="Sun H."/>
            <person name="Tritt A."/>
            <person name="Yoshinaga Y."/>
            <person name="Zwiers L.-H."/>
            <person name="Turgeon B."/>
            <person name="Goodwin S."/>
            <person name="Spatafora J."/>
            <person name="Crous P."/>
            <person name="Grigoriev I."/>
        </authorList>
    </citation>
    <scope>NUCLEOTIDE SEQUENCE</scope>
    <source>
        <strain evidence="3">CBS 133067</strain>
    </source>
</reference>
<sequence>MPGRLDGKVAIVTGGGSGFGKAISAKFVAEGAKVLIAEMHPESGVAVAKELGCESIQADVTKRDHWQKVLQKSIELYGGPDVVVNNAGTCYSSKPSHEVTDEEYDLTMLVNYKSIYLSVAEIVPWMKENKKGGSFINIASSGAIRPKPNLTWYCGSKAAVNAASRSLAQEYATNNIRFNSVCPQFADTGLSHRFLGKPNTPENRAYFMSLIPLGRMTDVTDVANGCCYLASEEANYVTGTELIIDGGRCA</sequence>
<dbReference type="FunFam" id="3.40.50.720:FF:000084">
    <property type="entry name" value="Short-chain dehydrogenase reductase"/>
    <property type="match status" value="1"/>
</dbReference>
<dbReference type="PRINTS" id="PR00080">
    <property type="entry name" value="SDRFAMILY"/>
</dbReference>
<proteinExistence type="predicted"/>
<dbReference type="PANTHER" id="PTHR43639:SF5">
    <property type="entry name" value="OXIDOREDUCTASE, SHORT-CHAIN DEHYDROGENASE_REDUCTASE FAMILY (AFU_ORTHOLOGUE AFUA_6G09140)"/>
    <property type="match status" value="1"/>
</dbReference>
<dbReference type="InterPro" id="IPR036291">
    <property type="entry name" value="NAD(P)-bd_dom_sf"/>
</dbReference>
<dbReference type="GO" id="GO:0016491">
    <property type="term" value="F:oxidoreductase activity"/>
    <property type="evidence" value="ECO:0007669"/>
    <property type="project" value="UniProtKB-KW"/>
</dbReference>
<dbReference type="PRINTS" id="PR00081">
    <property type="entry name" value="GDHRDH"/>
</dbReference>
<dbReference type="NCBIfam" id="NF005559">
    <property type="entry name" value="PRK07231.1"/>
    <property type="match status" value="1"/>
</dbReference>
<dbReference type="Gene3D" id="3.40.50.720">
    <property type="entry name" value="NAD(P)-binding Rossmann-like Domain"/>
    <property type="match status" value="1"/>
</dbReference>
<accession>A0A9P4IJB1</accession>
<organism evidence="3 4">
    <name type="scientific">Rhizodiscina lignyota</name>
    <dbReference type="NCBI Taxonomy" id="1504668"/>
    <lineage>
        <taxon>Eukaryota</taxon>
        <taxon>Fungi</taxon>
        <taxon>Dikarya</taxon>
        <taxon>Ascomycota</taxon>
        <taxon>Pezizomycotina</taxon>
        <taxon>Dothideomycetes</taxon>
        <taxon>Pleosporomycetidae</taxon>
        <taxon>Aulographales</taxon>
        <taxon>Rhizodiscinaceae</taxon>
        <taxon>Rhizodiscina</taxon>
    </lineage>
</organism>
<dbReference type="PANTHER" id="PTHR43639">
    <property type="entry name" value="OXIDOREDUCTASE, SHORT-CHAIN DEHYDROGENASE/REDUCTASE FAMILY (AFU_ORTHOLOGUE AFUA_5G02870)"/>
    <property type="match status" value="1"/>
</dbReference>
<evidence type="ECO:0000256" key="2">
    <source>
        <dbReference type="ARBA" id="ARBA00023002"/>
    </source>
</evidence>
<dbReference type="OrthoDB" id="294295at2759"/>
<dbReference type="Proteomes" id="UP000799772">
    <property type="component" value="Unassembled WGS sequence"/>
</dbReference>
<dbReference type="EMBL" id="ML978126">
    <property type="protein sequence ID" value="KAF2099196.1"/>
    <property type="molecule type" value="Genomic_DNA"/>
</dbReference>
<dbReference type="Pfam" id="PF13561">
    <property type="entry name" value="adh_short_C2"/>
    <property type="match status" value="1"/>
</dbReference>
<protein>
    <submittedName>
        <fullName evidence="3">Oxidoreductase</fullName>
    </submittedName>
</protein>
<dbReference type="SUPFAM" id="SSF51735">
    <property type="entry name" value="NAD(P)-binding Rossmann-fold domains"/>
    <property type="match status" value="1"/>
</dbReference>
<keyword evidence="2" id="KW-0560">Oxidoreductase</keyword>
<name>A0A9P4IJB1_9PEZI</name>
<evidence type="ECO:0000313" key="3">
    <source>
        <dbReference type="EMBL" id="KAF2099196.1"/>
    </source>
</evidence>
<evidence type="ECO:0000256" key="1">
    <source>
        <dbReference type="ARBA" id="ARBA00022857"/>
    </source>
</evidence>